<gene>
    <name evidence="2" type="ORF">ASPWEDRAFT_46078</name>
</gene>
<dbReference type="AlphaFoldDB" id="A0A1L9R6D8"/>
<evidence type="ECO:0000313" key="3">
    <source>
        <dbReference type="Proteomes" id="UP000184383"/>
    </source>
</evidence>
<protein>
    <submittedName>
        <fullName evidence="2">Uncharacterized protein</fullName>
    </submittedName>
</protein>
<proteinExistence type="predicted"/>
<feature type="region of interest" description="Disordered" evidence="1">
    <location>
        <begin position="1"/>
        <end position="20"/>
    </location>
</feature>
<name>A0A1L9R6D8_ASPWE</name>
<dbReference type="VEuPathDB" id="FungiDB:ASPWEDRAFT_46078"/>
<evidence type="ECO:0000256" key="1">
    <source>
        <dbReference type="SAM" id="MobiDB-lite"/>
    </source>
</evidence>
<dbReference type="GeneID" id="63752535"/>
<keyword evidence="3" id="KW-1185">Reference proteome</keyword>
<accession>A0A1L9R6D8</accession>
<dbReference type="RefSeq" id="XP_040684153.1">
    <property type="nucleotide sequence ID" value="XM_040836687.1"/>
</dbReference>
<organism evidence="2 3">
    <name type="scientific">Aspergillus wentii DTO 134E9</name>
    <dbReference type="NCBI Taxonomy" id="1073089"/>
    <lineage>
        <taxon>Eukaryota</taxon>
        <taxon>Fungi</taxon>
        <taxon>Dikarya</taxon>
        <taxon>Ascomycota</taxon>
        <taxon>Pezizomycotina</taxon>
        <taxon>Eurotiomycetes</taxon>
        <taxon>Eurotiomycetidae</taxon>
        <taxon>Eurotiales</taxon>
        <taxon>Aspergillaceae</taxon>
        <taxon>Aspergillus</taxon>
        <taxon>Aspergillus subgen. Cremei</taxon>
    </lineage>
</organism>
<dbReference type="Proteomes" id="UP000184383">
    <property type="component" value="Unassembled WGS sequence"/>
</dbReference>
<dbReference type="EMBL" id="KV878217">
    <property type="protein sequence ID" value="OJJ30476.1"/>
    <property type="molecule type" value="Genomic_DNA"/>
</dbReference>
<reference evidence="3" key="1">
    <citation type="journal article" date="2017" name="Genome Biol.">
        <title>Comparative genomics reveals high biological diversity and specific adaptations in the industrially and medically important fungal genus Aspergillus.</title>
        <authorList>
            <person name="de Vries R.P."/>
            <person name="Riley R."/>
            <person name="Wiebenga A."/>
            <person name="Aguilar-Osorio G."/>
            <person name="Amillis S."/>
            <person name="Uchima C.A."/>
            <person name="Anderluh G."/>
            <person name="Asadollahi M."/>
            <person name="Askin M."/>
            <person name="Barry K."/>
            <person name="Battaglia E."/>
            <person name="Bayram O."/>
            <person name="Benocci T."/>
            <person name="Braus-Stromeyer S.A."/>
            <person name="Caldana C."/>
            <person name="Canovas D."/>
            <person name="Cerqueira G.C."/>
            <person name="Chen F."/>
            <person name="Chen W."/>
            <person name="Choi C."/>
            <person name="Clum A."/>
            <person name="Dos Santos R.A."/>
            <person name="Damasio A.R."/>
            <person name="Diallinas G."/>
            <person name="Emri T."/>
            <person name="Fekete E."/>
            <person name="Flipphi M."/>
            <person name="Freyberg S."/>
            <person name="Gallo A."/>
            <person name="Gournas C."/>
            <person name="Habgood R."/>
            <person name="Hainaut M."/>
            <person name="Harispe M.L."/>
            <person name="Henrissat B."/>
            <person name="Hilden K.S."/>
            <person name="Hope R."/>
            <person name="Hossain A."/>
            <person name="Karabika E."/>
            <person name="Karaffa L."/>
            <person name="Karanyi Z."/>
            <person name="Krasevec N."/>
            <person name="Kuo A."/>
            <person name="Kusch H."/>
            <person name="LaButti K."/>
            <person name="Lagendijk E.L."/>
            <person name="Lapidus A."/>
            <person name="Levasseur A."/>
            <person name="Lindquist E."/>
            <person name="Lipzen A."/>
            <person name="Logrieco A.F."/>
            <person name="MacCabe A."/>
            <person name="Maekelae M.R."/>
            <person name="Malavazi I."/>
            <person name="Melin P."/>
            <person name="Meyer V."/>
            <person name="Mielnichuk N."/>
            <person name="Miskei M."/>
            <person name="Molnar A.P."/>
            <person name="Mule G."/>
            <person name="Ngan C.Y."/>
            <person name="Orejas M."/>
            <person name="Orosz E."/>
            <person name="Ouedraogo J.P."/>
            <person name="Overkamp K.M."/>
            <person name="Park H.-S."/>
            <person name="Perrone G."/>
            <person name="Piumi F."/>
            <person name="Punt P.J."/>
            <person name="Ram A.F."/>
            <person name="Ramon A."/>
            <person name="Rauscher S."/>
            <person name="Record E."/>
            <person name="Riano-Pachon D.M."/>
            <person name="Robert V."/>
            <person name="Roehrig J."/>
            <person name="Ruller R."/>
            <person name="Salamov A."/>
            <person name="Salih N.S."/>
            <person name="Samson R.A."/>
            <person name="Sandor E."/>
            <person name="Sanguinetti M."/>
            <person name="Schuetze T."/>
            <person name="Sepcic K."/>
            <person name="Shelest E."/>
            <person name="Sherlock G."/>
            <person name="Sophianopoulou V."/>
            <person name="Squina F.M."/>
            <person name="Sun H."/>
            <person name="Susca A."/>
            <person name="Todd R.B."/>
            <person name="Tsang A."/>
            <person name="Unkles S.E."/>
            <person name="van de Wiele N."/>
            <person name="van Rossen-Uffink D."/>
            <person name="Oliveira J.V."/>
            <person name="Vesth T.C."/>
            <person name="Visser J."/>
            <person name="Yu J.-H."/>
            <person name="Zhou M."/>
            <person name="Andersen M.R."/>
            <person name="Archer D.B."/>
            <person name="Baker S.E."/>
            <person name="Benoit I."/>
            <person name="Brakhage A.A."/>
            <person name="Braus G.H."/>
            <person name="Fischer R."/>
            <person name="Frisvad J.C."/>
            <person name="Goldman G.H."/>
            <person name="Houbraken J."/>
            <person name="Oakley B."/>
            <person name="Pocsi I."/>
            <person name="Scazzocchio C."/>
            <person name="Seiboth B."/>
            <person name="vanKuyk P.A."/>
            <person name="Wortman J."/>
            <person name="Dyer P.S."/>
            <person name="Grigoriev I.V."/>
        </authorList>
    </citation>
    <scope>NUCLEOTIDE SEQUENCE [LARGE SCALE GENOMIC DNA]</scope>
    <source>
        <strain evidence="3">DTO 134E9</strain>
    </source>
</reference>
<evidence type="ECO:0000313" key="2">
    <source>
        <dbReference type="EMBL" id="OJJ30476.1"/>
    </source>
</evidence>
<sequence length="65" mass="7534">MTYTTSGVKMAKNAQSHDRRFHLSRVLHTTADVPRSQVTPDHATPRLRFYQLHRNIQVVDTNMSL</sequence>